<comment type="similarity">
    <text evidence="2">Belongs to the CPA3 antiporters (TC 2.A.63) subunit E family.</text>
</comment>
<accession>A0A6J4U8M2</accession>
<protein>
    <recommendedName>
        <fullName evidence="9">Na(+) H(+) antiporter subunit E</fullName>
    </recommendedName>
</protein>
<evidence type="ECO:0000256" key="2">
    <source>
        <dbReference type="ARBA" id="ARBA00006228"/>
    </source>
</evidence>
<dbReference type="InterPro" id="IPR002758">
    <property type="entry name" value="Cation_antiport_E"/>
</dbReference>
<evidence type="ECO:0000256" key="5">
    <source>
        <dbReference type="ARBA" id="ARBA00022989"/>
    </source>
</evidence>
<evidence type="ECO:0000313" key="8">
    <source>
        <dbReference type="EMBL" id="CAA9541856.1"/>
    </source>
</evidence>
<feature type="transmembrane region" description="Helical" evidence="7">
    <location>
        <begin position="60"/>
        <end position="88"/>
    </location>
</feature>
<evidence type="ECO:0000256" key="6">
    <source>
        <dbReference type="ARBA" id="ARBA00023136"/>
    </source>
</evidence>
<gene>
    <name evidence="8" type="ORF">AVDCRST_MAG88-80</name>
</gene>
<evidence type="ECO:0000256" key="7">
    <source>
        <dbReference type="SAM" id="Phobius"/>
    </source>
</evidence>
<reference evidence="8" key="1">
    <citation type="submission" date="2020-02" db="EMBL/GenBank/DDBJ databases">
        <authorList>
            <person name="Meier V. D."/>
        </authorList>
    </citation>
    <scope>NUCLEOTIDE SEQUENCE</scope>
    <source>
        <strain evidence="8">AVDCRST_MAG88</strain>
    </source>
</reference>
<sequence length="164" mass="17908">MIRFAGSLVLLTLLYALVLASFDPWDLLLGALLSAGLLLGFRRFLAGGPAIAAPGPLTRALAFVPFAGAVLRDIVVGTWNVILVVLHLRPLNRPGIVEIPLAGRTPTGVAVMALVTTLSPGSFLIDVEWERGVMLFHVIDASDPDAIRAEYERFYRRYQQRVFP</sequence>
<proteinExistence type="inferred from homology"/>
<dbReference type="PANTHER" id="PTHR34584:SF1">
    <property type="entry name" value="NA(+)_H(+) ANTIPORTER SUBUNIT E1"/>
    <property type="match status" value="1"/>
</dbReference>
<keyword evidence="6 7" id="KW-0472">Membrane</keyword>
<evidence type="ECO:0000256" key="3">
    <source>
        <dbReference type="ARBA" id="ARBA00022475"/>
    </source>
</evidence>
<evidence type="ECO:0008006" key="9">
    <source>
        <dbReference type="Google" id="ProtNLM"/>
    </source>
</evidence>
<organism evidence="8">
    <name type="scientific">uncultured Thermomicrobiales bacterium</name>
    <dbReference type="NCBI Taxonomy" id="1645740"/>
    <lineage>
        <taxon>Bacteria</taxon>
        <taxon>Pseudomonadati</taxon>
        <taxon>Thermomicrobiota</taxon>
        <taxon>Thermomicrobia</taxon>
        <taxon>Thermomicrobiales</taxon>
        <taxon>environmental samples</taxon>
    </lineage>
</organism>
<evidence type="ECO:0000256" key="4">
    <source>
        <dbReference type="ARBA" id="ARBA00022692"/>
    </source>
</evidence>
<feature type="transmembrane region" description="Helical" evidence="7">
    <location>
        <begin position="30"/>
        <end position="53"/>
    </location>
</feature>
<dbReference type="EMBL" id="CADCWM010000028">
    <property type="protein sequence ID" value="CAA9541856.1"/>
    <property type="molecule type" value="Genomic_DNA"/>
</dbReference>
<dbReference type="GO" id="GO:0008324">
    <property type="term" value="F:monoatomic cation transmembrane transporter activity"/>
    <property type="evidence" value="ECO:0007669"/>
    <property type="project" value="InterPro"/>
</dbReference>
<keyword evidence="3" id="KW-1003">Cell membrane</keyword>
<keyword evidence="5 7" id="KW-1133">Transmembrane helix</keyword>
<evidence type="ECO:0000256" key="1">
    <source>
        <dbReference type="ARBA" id="ARBA00004651"/>
    </source>
</evidence>
<dbReference type="PANTHER" id="PTHR34584">
    <property type="entry name" value="NA(+)/H(+) ANTIPORTER SUBUNIT E1"/>
    <property type="match status" value="1"/>
</dbReference>
<dbReference type="GO" id="GO:0005886">
    <property type="term" value="C:plasma membrane"/>
    <property type="evidence" value="ECO:0007669"/>
    <property type="project" value="UniProtKB-SubCell"/>
</dbReference>
<keyword evidence="4 7" id="KW-0812">Transmembrane</keyword>
<comment type="subcellular location">
    <subcellularLocation>
        <location evidence="1">Cell membrane</location>
        <topology evidence="1">Multi-pass membrane protein</topology>
    </subcellularLocation>
</comment>
<name>A0A6J4U8M2_9BACT</name>
<dbReference type="Pfam" id="PF01899">
    <property type="entry name" value="MNHE"/>
    <property type="match status" value="1"/>
</dbReference>
<dbReference type="AlphaFoldDB" id="A0A6J4U8M2"/>